<evidence type="ECO:0000256" key="2">
    <source>
        <dbReference type="SAM" id="SignalP"/>
    </source>
</evidence>
<accession>A0A4P6FDF9</accession>
<name>A0A4P6FDF9_9MICO</name>
<dbReference type="KEGG" id="agf:ET445_13250"/>
<keyword evidence="2" id="KW-0732">Signal</keyword>
<dbReference type="PROSITE" id="PS51257">
    <property type="entry name" value="PROKAR_LIPOPROTEIN"/>
    <property type="match status" value="1"/>
</dbReference>
<proteinExistence type="predicted"/>
<gene>
    <name evidence="3" type="ORF">ET445_13250</name>
</gene>
<feature type="chain" id="PRO_5039428622" description="DUF3558 domain-containing protein" evidence="2">
    <location>
        <begin position="21"/>
        <end position="207"/>
    </location>
</feature>
<reference evidence="3 4" key="1">
    <citation type="submission" date="2019-01" db="EMBL/GenBank/DDBJ databases">
        <title>Genome sequencing of strain FW100M-8.</title>
        <authorList>
            <person name="Heo J."/>
            <person name="Kim S.-J."/>
            <person name="Kim J.-S."/>
            <person name="Hong S.-B."/>
            <person name="Kwon S.-W."/>
        </authorList>
    </citation>
    <scope>NUCLEOTIDE SEQUENCE [LARGE SCALE GENOMIC DNA]</scope>
    <source>
        <strain evidence="3 4">FW100M-8</strain>
    </source>
</reference>
<dbReference type="EMBL" id="CP035491">
    <property type="protein sequence ID" value="QAY74152.1"/>
    <property type="molecule type" value="Genomic_DNA"/>
</dbReference>
<keyword evidence="4" id="KW-1185">Reference proteome</keyword>
<evidence type="ECO:0000256" key="1">
    <source>
        <dbReference type="SAM" id="MobiDB-lite"/>
    </source>
</evidence>
<feature type="region of interest" description="Disordered" evidence="1">
    <location>
        <begin position="30"/>
        <end position="55"/>
    </location>
</feature>
<evidence type="ECO:0008006" key="5">
    <source>
        <dbReference type="Google" id="ProtNLM"/>
    </source>
</evidence>
<dbReference type="RefSeq" id="WP_129191699.1">
    <property type="nucleotide sequence ID" value="NZ_CP035491.1"/>
</dbReference>
<organism evidence="3 4">
    <name type="scientific">Agromyces protaetiae</name>
    <dbReference type="NCBI Taxonomy" id="2509455"/>
    <lineage>
        <taxon>Bacteria</taxon>
        <taxon>Bacillati</taxon>
        <taxon>Actinomycetota</taxon>
        <taxon>Actinomycetes</taxon>
        <taxon>Micrococcales</taxon>
        <taxon>Microbacteriaceae</taxon>
        <taxon>Agromyces</taxon>
    </lineage>
</organism>
<feature type="signal peptide" evidence="2">
    <location>
        <begin position="1"/>
        <end position="20"/>
    </location>
</feature>
<evidence type="ECO:0000313" key="3">
    <source>
        <dbReference type="EMBL" id="QAY74152.1"/>
    </source>
</evidence>
<feature type="compositionally biased region" description="Low complexity" evidence="1">
    <location>
        <begin position="30"/>
        <end position="52"/>
    </location>
</feature>
<sequence>MSVPRRLALLPLAAAMLALAGCAGGAAEGSDAGPGAVGDATAAAEGDGTTANDDAKADTAGRTLVDFDASAVCDALAGLDLATLLVGAPGAPVPDESIPSLPTCSIDLADGIEAGITGQVYTGGDEADFRDLQHIDDDGSEVALSVGAGGTYREYVVADDLVLWVAETWVGGIGATLSGQLHDPSAVDPETAAAAMGRFLDGLGVAH</sequence>
<evidence type="ECO:0000313" key="4">
    <source>
        <dbReference type="Proteomes" id="UP000291259"/>
    </source>
</evidence>
<dbReference type="AlphaFoldDB" id="A0A4P6FDF9"/>
<protein>
    <recommendedName>
        <fullName evidence="5">DUF3558 domain-containing protein</fullName>
    </recommendedName>
</protein>
<dbReference type="Proteomes" id="UP000291259">
    <property type="component" value="Chromosome"/>
</dbReference>